<dbReference type="OrthoDB" id="10569376at2759"/>
<feature type="compositionally biased region" description="Low complexity" evidence="1">
    <location>
        <begin position="372"/>
        <end position="385"/>
    </location>
</feature>
<keyword evidence="2" id="KW-1133">Transmembrane helix</keyword>
<evidence type="ECO:0000256" key="2">
    <source>
        <dbReference type="SAM" id="Phobius"/>
    </source>
</evidence>
<feature type="compositionally biased region" description="Polar residues" evidence="1">
    <location>
        <begin position="187"/>
        <end position="199"/>
    </location>
</feature>
<protein>
    <submittedName>
        <fullName evidence="3">Uncharacterized protein</fullName>
    </submittedName>
</protein>
<feature type="region of interest" description="Disordered" evidence="1">
    <location>
        <begin position="368"/>
        <end position="398"/>
    </location>
</feature>
<comment type="caution">
    <text evidence="3">The sequence shown here is derived from an EMBL/GenBank/DDBJ whole genome shotgun (WGS) entry which is preliminary data.</text>
</comment>
<feature type="transmembrane region" description="Helical" evidence="2">
    <location>
        <begin position="226"/>
        <end position="247"/>
    </location>
</feature>
<gene>
    <name evidence="3" type="ORF">F5X68DRAFT_230258</name>
</gene>
<keyword evidence="2" id="KW-0472">Membrane</keyword>
<feature type="compositionally biased region" description="Pro residues" evidence="1">
    <location>
        <begin position="55"/>
        <end position="64"/>
    </location>
</feature>
<evidence type="ECO:0000313" key="3">
    <source>
        <dbReference type="EMBL" id="KAH6689642.1"/>
    </source>
</evidence>
<organism evidence="3 4">
    <name type="scientific">Plectosphaerella plurivora</name>
    <dbReference type="NCBI Taxonomy" id="936078"/>
    <lineage>
        <taxon>Eukaryota</taxon>
        <taxon>Fungi</taxon>
        <taxon>Dikarya</taxon>
        <taxon>Ascomycota</taxon>
        <taxon>Pezizomycotina</taxon>
        <taxon>Sordariomycetes</taxon>
        <taxon>Hypocreomycetidae</taxon>
        <taxon>Glomerellales</taxon>
        <taxon>Plectosphaerellaceae</taxon>
        <taxon>Plectosphaerella</taxon>
    </lineage>
</organism>
<keyword evidence="4" id="KW-1185">Reference proteome</keyword>
<dbReference type="AlphaFoldDB" id="A0A9P8VDR1"/>
<feature type="region of interest" description="Disordered" evidence="1">
    <location>
        <begin position="151"/>
        <end position="170"/>
    </location>
</feature>
<dbReference type="EMBL" id="JAGSXJ010000007">
    <property type="protein sequence ID" value="KAH6689642.1"/>
    <property type="molecule type" value="Genomic_DNA"/>
</dbReference>
<feature type="compositionally biased region" description="Low complexity" evidence="1">
    <location>
        <begin position="44"/>
        <end position="54"/>
    </location>
</feature>
<feature type="transmembrane region" description="Helical" evidence="2">
    <location>
        <begin position="481"/>
        <end position="506"/>
    </location>
</feature>
<feature type="region of interest" description="Disordered" evidence="1">
    <location>
        <begin position="183"/>
        <end position="218"/>
    </location>
</feature>
<feature type="compositionally biased region" description="Pro residues" evidence="1">
    <location>
        <begin position="74"/>
        <end position="121"/>
    </location>
</feature>
<reference evidence="3" key="1">
    <citation type="journal article" date="2021" name="Nat. Commun.">
        <title>Genetic determinants of endophytism in the Arabidopsis root mycobiome.</title>
        <authorList>
            <person name="Mesny F."/>
            <person name="Miyauchi S."/>
            <person name="Thiergart T."/>
            <person name="Pickel B."/>
            <person name="Atanasova L."/>
            <person name="Karlsson M."/>
            <person name="Huettel B."/>
            <person name="Barry K.W."/>
            <person name="Haridas S."/>
            <person name="Chen C."/>
            <person name="Bauer D."/>
            <person name="Andreopoulos W."/>
            <person name="Pangilinan J."/>
            <person name="LaButti K."/>
            <person name="Riley R."/>
            <person name="Lipzen A."/>
            <person name="Clum A."/>
            <person name="Drula E."/>
            <person name="Henrissat B."/>
            <person name="Kohler A."/>
            <person name="Grigoriev I.V."/>
            <person name="Martin F.M."/>
            <person name="Hacquard S."/>
        </authorList>
    </citation>
    <scope>NUCLEOTIDE SEQUENCE</scope>
    <source>
        <strain evidence="3">MPI-SDFR-AT-0117</strain>
    </source>
</reference>
<accession>A0A9P8VDR1</accession>
<feature type="region of interest" description="Disordered" evidence="1">
    <location>
        <begin position="32"/>
        <end position="141"/>
    </location>
</feature>
<feature type="compositionally biased region" description="Basic and acidic residues" evidence="1">
    <location>
        <begin position="206"/>
        <end position="217"/>
    </location>
</feature>
<sequence length="544" mass="58286">MDISGGIKVAAHDGLMKRQLLGNLLGRPKSLLDNLLNRQRTTTEEAAPAPTTSQAPPPPPPPTTTSPEPQQQPTTPPAPPPPPPSPSPTPVSTPTPAPPPPPPPPVQSSQPAPSPSPPPLPTTTSQLPKPAPSPIPRFSNILPAQPSAIVSKPTPEEAHQSLPASLPAPIIPLPTQDAEVLPGVTSIGPSSSTRLSILPTSGPGEPQEKGTVGKEPDSGMAFTQRLGLGIGLALFMVILVVAAVFICRWRRKICKKRKQDAMIASTTYPPDLKTTITPPQPILDPEIGIRQMQEQHDFRGTFEQPTLPYMTERDSSHYERQASTAAWAQKLQVPPSPVESEKEAETGIIRIFRWPTIASRSEITAMTKRGWAARSSARSSTRSSAHQSKDVSTSSWTSRASRSTLSTMLWRSRRSIARRHGEDGDDATAAEEETGILRDAQPAPLVPAPLKIDRKPIPPREPTQQLLTPQREKSRRKRRESALTVSSAGGGSIASSGVLSPTLLAFPVPPKGTSSLSLSMVFTGHDTDEPLPPLPATVYNPYRL</sequence>
<name>A0A9P8VDR1_9PEZI</name>
<proteinExistence type="predicted"/>
<feature type="region of interest" description="Disordered" evidence="1">
    <location>
        <begin position="433"/>
        <end position="494"/>
    </location>
</feature>
<evidence type="ECO:0000313" key="4">
    <source>
        <dbReference type="Proteomes" id="UP000770015"/>
    </source>
</evidence>
<keyword evidence="2" id="KW-0812">Transmembrane</keyword>
<evidence type="ECO:0000256" key="1">
    <source>
        <dbReference type="SAM" id="MobiDB-lite"/>
    </source>
</evidence>
<dbReference type="Proteomes" id="UP000770015">
    <property type="component" value="Unassembled WGS sequence"/>
</dbReference>